<dbReference type="EMBL" id="LRBV02000001">
    <property type="status" value="NOT_ANNOTATED_CDS"/>
    <property type="molecule type" value="Genomic_DNA"/>
</dbReference>
<comment type="similarity">
    <text evidence="2">Belongs to the major facilitator superfamily. Proton-dependent oligopeptide transporter (POT/PTR) (TC 2.A.17) family.</text>
</comment>
<keyword evidence="8" id="KW-1185">Reference proteome</keyword>
<evidence type="ECO:0000256" key="2">
    <source>
        <dbReference type="ARBA" id="ARBA00005982"/>
    </source>
</evidence>
<dbReference type="GO" id="GO:0016020">
    <property type="term" value="C:membrane"/>
    <property type="evidence" value="ECO:0007669"/>
    <property type="project" value="UniProtKB-SubCell"/>
</dbReference>
<evidence type="ECO:0000256" key="1">
    <source>
        <dbReference type="ARBA" id="ARBA00004141"/>
    </source>
</evidence>
<dbReference type="Gramene" id="QL01p043525:mrna">
    <property type="protein sequence ID" value="QL01p043525:mrna:CDS:1"/>
    <property type="gene ID" value="QL01p043525"/>
</dbReference>
<proteinExistence type="inferred from homology"/>
<reference evidence="7 8" key="1">
    <citation type="journal article" date="2016" name="G3 (Bethesda)">
        <title>First Draft Assembly and Annotation of the Genome of a California Endemic Oak Quercus lobata Nee (Fagaceae).</title>
        <authorList>
            <person name="Sork V.L."/>
            <person name="Fitz-Gibbon S.T."/>
            <person name="Puiu D."/>
            <person name="Crepeau M."/>
            <person name="Gugger P.F."/>
            <person name="Sherman R."/>
            <person name="Stevens K."/>
            <person name="Langley C.H."/>
            <person name="Pellegrini M."/>
            <person name="Salzberg S.L."/>
        </authorList>
    </citation>
    <scope>NUCLEOTIDE SEQUENCE [LARGE SCALE GENOMIC DNA]</scope>
    <source>
        <strain evidence="7 8">cv. SW786</strain>
    </source>
</reference>
<name>A0A7N2KQR5_QUELO</name>
<evidence type="ECO:0000256" key="6">
    <source>
        <dbReference type="SAM" id="Phobius"/>
    </source>
</evidence>
<evidence type="ECO:0000313" key="8">
    <source>
        <dbReference type="Proteomes" id="UP000594261"/>
    </source>
</evidence>
<keyword evidence="3 6" id="KW-0812">Transmembrane</keyword>
<reference evidence="7" key="2">
    <citation type="submission" date="2021-01" db="UniProtKB">
        <authorList>
            <consortium name="EnsemblPlants"/>
        </authorList>
    </citation>
    <scope>IDENTIFICATION</scope>
</reference>
<dbReference type="Proteomes" id="UP000594261">
    <property type="component" value="Chromosome 1"/>
</dbReference>
<dbReference type="EnsemblPlants" id="QL01p043525:mrna">
    <property type="protein sequence ID" value="QL01p043525:mrna:CDS:1"/>
    <property type="gene ID" value="QL01p043525"/>
</dbReference>
<keyword evidence="4 6" id="KW-1133">Transmembrane helix</keyword>
<accession>A0A7N2KQR5</accession>
<evidence type="ECO:0000256" key="5">
    <source>
        <dbReference type="ARBA" id="ARBA00023136"/>
    </source>
</evidence>
<dbReference type="InParanoid" id="A0A7N2KQR5"/>
<comment type="subcellular location">
    <subcellularLocation>
        <location evidence="1">Membrane</location>
        <topology evidence="1">Multi-pass membrane protein</topology>
    </subcellularLocation>
</comment>
<sequence>MGCWNYLFHSLNNKPSLLNKQIPWKGTSQNHSKSLLAQYISSPCLLCLPQLPYKTAFSFLFASKFTGLKQGVSFLHRMAIGFFISIFATLVAGFIEVKRKHVAAANGLIDSPKSTLPISVFWLVLQYSLHGISEAFMPIAYLEFFYYQAPESMRSSATALFWTANLASNYASTALVS</sequence>
<evidence type="ECO:0000313" key="7">
    <source>
        <dbReference type="EnsemblPlants" id="QL01p043525:mrna:CDS:1"/>
    </source>
</evidence>
<feature type="transmembrane region" description="Helical" evidence="6">
    <location>
        <begin position="74"/>
        <end position="95"/>
    </location>
</feature>
<dbReference type="AlphaFoldDB" id="A0A7N2KQR5"/>
<dbReference type="InterPro" id="IPR036259">
    <property type="entry name" value="MFS_trans_sf"/>
</dbReference>
<dbReference type="Gene3D" id="1.20.1250.20">
    <property type="entry name" value="MFS general substrate transporter like domains"/>
    <property type="match status" value="1"/>
</dbReference>
<evidence type="ECO:0000256" key="4">
    <source>
        <dbReference type="ARBA" id="ARBA00022989"/>
    </source>
</evidence>
<keyword evidence="5 6" id="KW-0472">Membrane</keyword>
<protein>
    <submittedName>
        <fullName evidence="7">Uncharacterized protein</fullName>
    </submittedName>
</protein>
<evidence type="ECO:0000256" key="3">
    <source>
        <dbReference type="ARBA" id="ARBA00022692"/>
    </source>
</evidence>
<organism evidence="7 8">
    <name type="scientific">Quercus lobata</name>
    <name type="common">Valley oak</name>
    <dbReference type="NCBI Taxonomy" id="97700"/>
    <lineage>
        <taxon>Eukaryota</taxon>
        <taxon>Viridiplantae</taxon>
        <taxon>Streptophyta</taxon>
        <taxon>Embryophyta</taxon>
        <taxon>Tracheophyta</taxon>
        <taxon>Spermatophyta</taxon>
        <taxon>Magnoliopsida</taxon>
        <taxon>eudicotyledons</taxon>
        <taxon>Gunneridae</taxon>
        <taxon>Pentapetalae</taxon>
        <taxon>rosids</taxon>
        <taxon>fabids</taxon>
        <taxon>Fagales</taxon>
        <taxon>Fagaceae</taxon>
        <taxon>Quercus</taxon>
    </lineage>
</organism>
<dbReference type="GO" id="GO:0022857">
    <property type="term" value="F:transmembrane transporter activity"/>
    <property type="evidence" value="ECO:0007669"/>
    <property type="project" value="InterPro"/>
</dbReference>
<dbReference type="InterPro" id="IPR000109">
    <property type="entry name" value="POT_fam"/>
</dbReference>
<dbReference type="PANTHER" id="PTHR11654">
    <property type="entry name" value="OLIGOPEPTIDE TRANSPORTER-RELATED"/>
    <property type="match status" value="1"/>
</dbReference>
<dbReference type="Pfam" id="PF00854">
    <property type="entry name" value="PTR2"/>
    <property type="match status" value="1"/>
</dbReference>